<sequence length="128" mass="14905">MKKIINLYIYGIGIGGIIYSLSLIVGGVETQTVSNIVSCLAFSGFMGIASLYYDIKNWSLLQKSICHFLTIALIVFAMNVYNHWFSPKEYLGFFLEFSVIYIIIWLCTYFLNYRSSREINKKLRERRK</sequence>
<evidence type="ECO:0000313" key="2">
    <source>
        <dbReference type="EMBL" id="ARJ51446.1"/>
    </source>
</evidence>
<gene>
    <name evidence="2" type="ORF">B5P37_09045</name>
</gene>
<feature type="transmembrane region" description="Helical" evidence="1">
    <location>
        <begin position="33"/>
        <end position="53"/>
    </location>
</feature>
<keyword evidence="1" id="KW-0472">Membrane</keyword>
<feature type="transmembrane region" description="Helical" evidence="1">
    <location>
        <begin position="7"/>
        <end position="27"/>
    </location>
</feature>
<organism evidence="2 3">
    <name type="scientific">Staphylococcus lutrae</name>
    <dbReference type="NCBI Taxonomy" id="155085"/>
    <lineage>
        <taxon>Bacteria</taxon>
        <taxon>Bacillati</taxon>
        <taxon>Bacillota</taxon>
        <taxon>Bacilli</taxon>
        <taxon>Bacillales</taxon>
        <taxon>Staphylococcaceae</taxon>
        <taxon>Staphylococcus</taxon>
    </lineage>
</organism>
<keyword evidence="3" id="KW-1185">Reference proteome</keyword>
<keyword evidence="1" id="KW-0812">Transmembrane</keyword>
<dbReference type="InterPro" id="IPR021560">
    <property type="entry name" value="DUF3021"/>
</dbReference>
<evidence type="ECO:0008006" key="4">
    <source>
        <dbReference type="Google" id="ProtNLM"/>
    </source>
</evidence>
<evidence type="ECO:0000256" key="1">
    <source>
        <dbReference type="SAM" id="Phobius"/>
    </source>
</evidence>
<feature type="transmembrane region" description="Helical" evidence="1">
    <location>
        <begin position="90"/>
        <end position="111"/>
    </location>
</feature>
<proteinExistence type="predicted"/>
<name>A0AAC9RTJ9_9STAP</name>
<evidence type="ECO:0000313" key="3">
    <source>
        <dbReference type="Proteomes" id="UP000242864"/>
    </source>
</evidence>
<dbReference type="EMBL" id="CP020773">
    <property type="protein sequence ID" value="ARJ51446.1"/>
    <property type="molecule type" value="Genomic_DNA"/>
</dbReference>
<feature type="transmembrane region" description="Helical" evidence="1">
    <location>
        <begin position="65"/>
        <end position="84"/>
    </location>
</feature>
<dbReference type="Proteomes" id="UP000242864">
    <property type="component" value="Chromosome"/>
</dbReference>
<dbReference type="Pfam" id="PF11457">
    <property type="entry name" value="DUF3021"/>
    <property type="match status" value="1"/>
</dbReference>
<keyword evidence="1" id="KW-1133">Transmembrane helix</keyword>
<dbReference type="AlphaFoldDB" id="A0AAC9RTJ9"/>
<reference evidence="2 3" key="1">
    <citation type="submission" date="2017-04" db="EMBL/GenBank/DDBJ databases">
        <authorList>
            <person name="Veseli I.A."/>
            <person name="Tang C."/>
            <person name="Pombert J.-F."/>
        </authorList>
    </citation>
    <scope>NUCLEOTIDE SEQUENCE [LARGE SCALE GENOMIC DNA]</scope>
    <source>
        <strain evidence="2 3">ATCC 700373</strain>
    </source>
</reference>
<accession>A0AAC9RTJ9</accession>
<protein>
    <recommendedName>
        <fullName evidence="4">DUF3021 domain-containing protein</fullName>
    </recommendedName>
</protein>
<dbReference type="KEGG" id="slz:B5P37_09045"/>
<dbReference type="RefSeq" id="WP_085237909.1">
    <property type="nucleotide sequence ID" value="NZ_CP020773.1"/>
</dbReference>